<name>A0A974BQG3_XENLA</name>
<dbReference type="EMBL" id="KV467282">
    <property type="protein sequence ID" value="OCT56410.1"/>
    <property type="molecule type" value="Genomic_DNA"/>
</dbReference>
<keyword evidence="1" id="KW-0812">Transmembrane</keyword>
<sequence>MHFTCSALGVREPERPWSYNTVPAAADNEQKGRVHLWFLILYVPLTFPLSGQGPSVVPHSVCAPHLPLCLGRVHLWFLILYVPLIFSSVWAGSICGSLFWSICGFSFCMCPSPSPLSGQGPSVVPHSVCAPHLPLCLGRVHLWFLILYVPLTFPSVWAGSICGSSFCIYPSSSPLSGPGQSVVESRTVSWIQRIPNIV</sequence>
<dbReference type="Proteomes" id="UP000694892">
    <property type="component" value="Unassembled WGS sequence"/>
</dbReference>
<proteinExistence type="predicted"/>
<gene>
    <name evidence="2" type="ORF">XELAEV_18000141mg</name>
</gene>
<accession>A0A974BQG3</accession>
<dbReference type="AlphaFoldDB" id="A0A974BQG3"/>
<organism evidence="2">
    <name type="scientific">Xenopus laevis</name>
    <name type="common">African clawed frog</name>
    <dbReference type="NCBI Taxonomy" id="8355"/>
    <lineage>
        <taxon>Eukaryota</taxon>
        <taxon>Metazoa</taxon>
        <taxon>Chordata</taxon>
        <taxon>Craniata</taxon>
        <taxon>Vertebrata</taxon>
        <taxon>Euteleostomi</taxon>
        <taxon>Amphibia</taxon>
        <taxon>Batrachia</taxon>
        <taxon>Anura</taxon>
        <taxon>Pipoidea</taxon>
        <taxon>Pipidae</taxon>
        <taxon>Xenopodinae</taxon>
        <taxon>Xenopus</taxon>
        <taxon>Xenopus</taxon>
    </lineage>
</organism>
<keyword evidence="1" id="KW-0472">Membrane</keyword>
<evidence type="ECO:0000256" key="1">
    <source>
        <dbReference type="SAM" id="Phobius"/>
    </source>
</evidence>
<protein>
    <submittedName>
        <fullName evidence="2">Uncharacterized protein</fullName>
    </submittedName>
</protein>
<feature type="transmembrane region" description="Helical" evidence="1">
    <location>
        <begin position="75"/>
        <end position="100"/>
    </location>
</feature>
<reference evidence="2" key="1">
    <citation type="submission" date="2016-05" db="EMBL/GenBank/DDBJ databases">
        <title>WGS assembly of Xenopus laevis.</title>
        <authorList>
            <person name="Session A."/>
            <person name="Uno Y."/>
            <person name="Kwon T."/>
            <person name="Chapman J."/>
            <person name="Toyoda A."/>
            <person name="Takahashi S."/>
            <person name="Fukui A."/>
            <person name="Hikosaka A."/>
            <person name="Putnam N."/>
            <person name="Stites J."/>
            <person name="Van Heeringen S."/>
            <person name="Quigley I."/>
            <person name="Heinz S."/>
            <person name="Hellsten U."/>
            <person name="Lyons J."/>
            <person name="Suzuki A."/>
            <person name="Kondo M."/>
            <person name="Ogino H."/>
            <person name="Ochi H."/>
            <person name="Bogdanovic O."/>
            <person name="Lister R."/>
            <person name="Georgiou G."/>
            <person name="Paranjpe S."/>
            <person name="Van Kruijsbergen I."/>
            <person name="Mozaffari S."/>
            <person name="Shu S."/>
            <person name="Schmutz J."/>
            <person name="Jenkins J."/>
            <person name="Grimwood J."/>
            <person name="Carlson J."/>
            <person name="Mitros T."/>
            <person name="Simakov O."/>
            <person name="Heald R."/>
            <person name="Miller K."/>
            <person name="Haudenschild C."/>
            <person name="Kuroki Y."/>
            <person name="Tanaka T."/>
            <person name="Michiue T."/>
            <person name="Watanabe M."/>
            <person name="Kinoshita T."/>
            <person name="Ohta Y."/>
            <person name="Mawaribuchi S."/>
            <person name="Suzuki Y."/>
            <person name="Haramoto Y."/>
            <person name="Yamamoto T."/>
            <person name="Takagi C."/>
            <person name="Kitzman J."/>
            <person name="Shendure J."/>
            <person name="Nakayama T."/>
            <person name="Izutsu Y."/>
            <person name="Robert J."/>
            <person name="Dichmann D."/>
            <person name="Flajnik M."/>
            <person name="Houston D."/>
            <person name="Marcotte E."/>
            <person name="Wallingford J."/>
            <person name="Ito Y."/>
            <person name="Asashima M."/>
            <person name="Ueno N."/>
            <person name="Matsuda Y."/>
            <person name="Jan Veenstra G."/>
            <person name="Fujiyama A."/>
            <person name="Harland R."/>
            <person name="Taira M."/>
            <person name="Rokhsar D.S."/>
        </authorList>
    </citation>
    <scope>NUCLEOTIDE SEQUENCE</scope>
    <source>
        <strain evidence="2">J</strain>
        <tissue evidence="2">Blood</tissue>
    </source>
</reference>
<evidence type="ECO:0000313" key="2">
    <source>
        <dbReference type="EMBL" id="OCT56410.1"/>
    </source>
</evidence>
<keyword evidence="1" id="KW-1133">Transmembrane helix</keyword>